<proteinExistence type="predicted"/>
<dbReference type="Pfam" id="PF00440">
    <property type="entry name" value="TetR_N"/>
    <property type="match status" value="1"/>
</dbReference>
<name>A0ABS6ABP2_9GAMM</name>
<keyword evidence="1" id="KW-0238">DNA-binding</keyword>
<gene>
    <name evidence="3" type="ORF">KO508_11670</name>
</gene>
<evidence type="ECO:0000256" key="1">
    <source>
        <dbReference type="ARBA" id="ARBA00023125"/>
    </source>
</evidence>
<dbReference type="EMBL" id="JAHKPV010000019">
    <property type="protein sequence ID" value="MBU2874658.1"/>
    <property type="molecule type" value="Genomic_DNA"/>
</dbReference>
<comment type="caution">
    <text evidence="3">The sequence shown here is derived from an EMBL/GenBank/DDBJ whole genome shotgun (WGS) entry which is preliminary data.</text>
</comment>
<dbReference type="InterPro" id="IPR001647">
    <property type="entry name" value="HTH_TetR"/>
</dbReference>
<accession>A0ABS6ABP2</accession>
<evidence type="ECO:0000313" key="4">
    <source>
        <dbReference type="Proteomes" id="UP000753376"/>
    </source>
</evidence>
<dbReference type="Proteomes" id="UP000753376">
    <property type="component" value="Unassembled WGS sequence"/>
</dbReference>
<reference evidence="3 4" key="1">
    <citation type="submission" date="2021-05" db="EMBL/GenBank/DDBJ databases">
        <title>Draft genomes of bacteria isolated from model marine particles.</title>
        <authorList>
            <person name="Datta M.S."/>
            <person name="Schwartzman J.A."/>
            <person name="Enke T.N."/>
            <person name="Saavedra J."/>
            <person name="Cermak N."/>
            <person name="Cordero O.X."/>
        </authorList>
    </citation>
    <scope>NUCLEOTIDE SEQUENCE [LARGE SCALE GENOMIC DNA]</scope>
    <source>
        <strain evidence="3 4">D2M19</strain>
    </source>
</reference>
<evidence type="ECO:0000313" key="3">
    <source>
        <dbReference type="EMBL" id="MBU2874658.1"/>
    </source>
</evidence>
<protein>
    <submittedName>
        <fullName evidence="3">TetR/AcrR family transcriptional regulator</fullName>
    </submittedName>
</protein>
<evidence type="ECO:0000259" key="2">
    <source>
        <dbReference type="Pfam" id="PF00440"/>
    </source>
</evidence>
<feature type="domain" description="HTH tetR-type" evidence="2">
    <location>
        <begin position="32"/>
        <end position="75"/>
    </location>
</feature>
<sequence>MADVKSKSKSKSTQSKSKLPAINGTRLELTLAAEKVFALNGIRGATQRQIREEAGQKNESVIHYHFGSQDAIIESVLHLHSKPMDQLRQDMLAKAQAESSGHLISSEQVVRCLLLPLAHYLLDRRSPGYYLRFLVQLRADRAAWRKFSGVHDKGLRRCLSALRDAKPYLPTAIVNQRYANAVSLHLSGMAVLEQIISEKGAKFRSDEGWVRVEDLITTTSAMIDAPLSPATVEAIQYSAEYQPSPSYHDVSLRRSRPEE</sequence>
<dbReference type="RefSeq" id="WP_216008481.1">
    <property type="nucleotide sequence ID" value="NZ_JAHKPV010000019.1"/>
</dbReference>
<organism evidence="3 4">
    <name type="scientific">Marinobacter salexigens</name>
    <dbReference type="NCBI Taxonomy" id="1925763"/>
    <lineage>
        <taxon>Bacteria</taxon>
        <taxon>Pseudomonadati</taxon>
        <taxon>Pseudomonadota</taxon>
        <taxon>Gammaproteobacteria</taxon>
        <taxon>Pseudomonadales</taxon>
        <taxon>Marinobacteraceae</taxon>
        <taxon>Marinobacter</taxon>
    </lineage>
</organism>
<keyword evidence="4" id="KW-1185">Reference proteome</keyword>